<dbReference type="NCBIfam" id="TIGR02886">
    <property type="entry name" value="spore_II_AA"/>
    <property type="match status" value="1"/>
</dbReference>
<gene>
    <name evidence="8" type="primary">spoIIAA</name>
    <name evidence="8" type="ORF">DHW61_18130</name>
</gene>
<dbReference type="InterPro" id="IPR002645">
    <property type="entry name" value="STAS_dom"/>
</dbReference>
<accession>A0A3D2XD87</accession>
<evidence type="ECO:0000256" key="5">
    <source>
        <dbReference type="ARBA" id="ARBA00022969"/>
    </source>
</evidence>
<evidence type="ECO:0000256" key="6">
    <source>
        <dbReference type="RuleBase" id="RU003749"/>
    </source>
</evidence>
<feature type="domain" description="STAS" evidence="7">
    <location>
        <begin position="16"/>
        <end position="127"/>
    </location>
</feature>
<dbReference type="SUPFAM" id="SSF52091">
    <property type="entry name" value="SpoIIaa-like"/>
    <property type="match status" value="1"/>
</dbReference>
<dbReference type="PANTHER" id="PTHR33495:SF2">
    <property type="entry name" value="ANTI-SIGMA FACTOR ANTAGONIST TM_1081-RELATED"/>
    <property type="match status" value="1"/>
</dbReference>
<sequence length="127" mass="14601">MNSKDEFMWLDYQKVGCADFQIRNNTLIIHMKEDLDHHSAIFIREQADKLIEQKNVKNVIFDFSKVSFMDSSGIGVIMGRYKKLLHVGGGTLAVIGVSDRIDRILKLSGLYKIMNRYQDMQEALNGM</sequence>
<evidence type="ECO:0000313" key="8">
    <source>
        <dbReference type="EMBL" id="HCL04298.1"/>
    </source>
</evidence>
<evidence type="ECO:0000313" key="9">
    <source>
        <dbReference type="Proteomes" id="UP000262969"/>
    </source>
</evidence>
<dbReference type="PROSITE" id="PS50801">
    <property type="entry name" value="STAS"/>
    <property type="match status" value="1"/>
</dbReference>
<dbReference type="GO" id="GO:0043856">
    <property type="term" value="F:anti-sigma factor antagonist activity"/>
    <property type="evidence" value="ECO:0007669"/>
    <property type="project" value="InterPro"/>
</dbReference>
<dbReference type="InterPro" id="IPR003658">
    <property type="entry name" value="Anti-sigma_ant"/>
</dbReference>
<dbReference type="Pfam" id="PF01740">
    <property type="entry name" value="STAS"/>
    <property type="match status" value="1"/>
</dbReference>
<dbReference type="GO" id="GO:0045152">
    <property type="term" value="F:antisigma factor binding"/>
    <property type="evidence" value="ECO:0007669"/>
    <property type="project" value="InterPro"/>
</dbReference>
<organism evidence="8 9">
    <name type="scientific">Lachnoclostridium phytofermentans</name>
    <dbReference type="NCBI Taxonomy" id="66219"/>
    <lineage>
        <taxon>Bacteria</taxon>
        <taxon>Bacillati</taxon>
        <taxon>Bacillota</taxon>
        <taxon>Clostridia</taxon>
        <taxon>Lachnospirales</taxon>
        <taxon>Lachnospiraceae</taxon>
    </lineage>
</organism>
<comment type="function">
    <text evidence="1">In the phosphorylated form it could act as an anti-anti-sigma factor that counteracts SpoIIAB and thus releases sigma f from inhibition.</text>
</comment>
<dbReference type="Proteomes" id="UP000262969">
    <property type="component" value="Unassembled WGS sequence"/>
</dbReference>
<dbReference type="InterPro" id="IPR014237">
    <property type="entry name" value="Anti-sigma_F_ant"/>
</dbReference>
<comment type="similarity">
    <text evidence="2 6">Belongs to the anti-sigma-factor antagonist family.</text>
</comment>
<dbReference type="NCBIfam" id="TIGR00377">
    <property type="entry name" value="ant_ant_sig"/>
    <property type="match status" value="1"/>
</dbReference>
<dbReference type="PANTHER" id="PTHR33495">
    <property type="entry name" value="ANTI-SIGMA FACTOR ANTAGONIST TM_1081-RELATED-RELATED"/>
    <property type="match status" value="1"/>
</dbReference>
<evidence type="ECO:0000256" key="2">
    <source>
        <dbReference type="ARBA" id="ARBA00009013"/>
    </source>
</evidence>
<name>A0A3D2XD87_9FIRM</name>
<evidence type="ECO:0000256" key="4">
    <source>
        <dbReference type="ARBA" id="ARBA00022553"/>
    </source>
</evidence>
<reference evidence="8 9" key="1">
    <citation type="journal article" date="2018" name="Nat. Biotechnol.">
        <title>A standardized bacterial taxonomy based on genome phylogeny substantially revises the tree of life.</title>
        <authorList>
            <person name="Parks D.H."/>
            <person name="Chuvochina M."/>
            <person name="Waite D.W."/>
            <person name="Rinke C."/>
            <person name="Skarshewski A."/>
            <person name="Chaumeil P.A."/>
            <person name="Hugenholtz P."/>
        </authorList>
    </citation>
    <scope>NUCLEOTIDE SEQUENCE [LARGE SCALE GENOMIC DNA]</scope>
    <source>
        <strain evidence="8">UBA11728</strain>
    </source>
</reference>
<keyword evidence="5" id="KW-0749">Sporulation</keyword>
<dbReference type="Gene3D" id="3.30.750.24">
    <property type="entry name" value="STAS domain"/>
    <property type="match status" value="1"/>
</dbReference>
<proteinExistence type="inferred from homology"/>
<evidence type="ECO:0000259" key="7">
    <source>
        <dbReference type="PROSITE" id="PS50801"/>
    </source>
</evidence>
<dbReference type="GO" id="GO:0030435">
    <property type="term" value="P:sporulation resulting in formation of a cellular spore"/>
    <property type="evidence" value="ECO:0007669"/>
    <property type="project" value="UniProtKB-KW"/>
</dbReference>
<comment type="caution">
    <text evidence="8">The sequence shown here is derived from an EMBL/GenBank/DDBJ whole genome shotgun (WGS) entry which is preliminary data.</text>
</comment>
<dbReference type="AlphaFoldDB" id="A0A3D2XD87"/>
<protein>
    <recommendedName>
        <fullName evidence="3 6">Anti-sigma F factor antagonist</fullName>
    </recommendedName>
    <alternativeName>
        <fullName evidence="6">Stage II sporulation protein</fullName>
    </alternativeName>
</protein>
<dbReference type="InterPro" id="IPR036513">
    <property type="entry name" value="STAS_dom_sf"/>
</dbReference>
<evidence type="ECO:0000256" key="1">
    <source>
        <dbReference type="ARBA" id="ARBA00001976"/>
    </source>
</evidence>
<dbReference type="EMBL" id="DPVV01000594">
    <property type="protein sequence ID" value="HCL04298.1"/>
    <property type="molecule type" value="Genomic_DNA"/>
</dbReference>
<evidence type="ECO:0000256" key="3">
    <source>
        <dbReference type="ARBA" id="ARBA00020784"/>
    </source>
</evidence>
<keyword evidence="4" id="KW-0597">Phosphoprotein</keyword>
<dbReference type="CDD" id="cd07043">
    <property type="entry name" value="STAS_anti-anti-sigma_factors"/>
    <property type="match status" value="1"/>
</dbReference>